<protein>
    <submittedName>
        <fullName evidence="1">Uncharacterized protein</fullName>
    </submittedName>
</protein>
<sequence>MFKICGDLQFSGHDGDGICPPAHSVGFFLKSQMELRCLQALNQENLKSVEGANSEVMRLVKEAYNVDEAVDAAKLKQAETKLIVAFLSIENEELKNELRFKI</sequence>
<accession>A0A8S0T4D0</accession>
<reference evidence="1 2" key="1">
    <citation type="submission" date="2019-12" db="EMBL/GenBank/DDBJ databases">
        <authorList>
            <person name="Alioto T."/>
            <person name="Alioto T."/>
            <person name="Gomez Garrido J."/>
        </authorList>
    </citation>
    <scope>NUCLEOTIDE SEQUENCE [LARGE SCALE GENOMIC DNA]</scope>
</reference>
<gene>
    <name evidence="1" type="ORF">OLEA9_A119339</name>
</gene>
<keyword evidence="2" id="KW-1185">Reference proteome</keyword>
<evidence type="ECO:0000313" key="2">
    <source>
        <dbReference type="Proteomes" id="UP000594638"/>
    </source>
</evidence>
<dbReference type="EMBL" id="CACTIH010005675">
    <property type="protein sequence ID" value="CAA3000202.1"/>
    <property type="molecule type" value="Genomic_DNA"/>
</dbReference>
<dbReference type="Gramene" id="OE9A119339T1">
    <property type="protein sequence ID" value="OE9A119339C1"/>
    <property type="gene ID" value="OE9A119339"/>
</dbReference>
<comment type="caution">
    <text evidence="1">The sequence shown here is derived from an EMBL/GenBank/DDBJ whole genome shotgun (WGS) entry which is preliminary data.</text>
</comment>
<evidence type="ECO:0000313" key="1">
    <source>
        <dbReference type="EMBL" id="CAA3000202.1"/>
    </source>
</evidence>
<name>A0A8S0T4D0_OLEEU</name>
<dbReference type="AlphaFoldDB" id="A0A8S0T4D0"/>
<organism evidence="1 2">
    <name type="scientific">Olea europaea subsp. europaea</name>
    <dbReference type="NCBI Taxonomy" id="158383"/>
    <lineage>
        <taxon>Eukaryota</taxon>
        <taxon>Viridiplantae</taxon>
        <taxon>Streptophyta</taxon>
        <taxon>Embryophyta</taxon>
        <taxon>Tracheophyta</taxon>
        <taxon>Spermatophyta</taxon>
        <taxon>Magnoliopsida</taxon>
        <taxon>eudicotyledons</taxon>
        <taxon>Gunneridae</taxon>
        <taxon>Pentapetalae</taxon>
        <taxon>asterids</taxon>
        <taxon>lamiids</taxon>
        <taxon>Lamiales</taxon>
        <taxon>Oleaceae</taxon>
        <taxon>Oleeae</taxon>
        <taxon>Olea</taxon>
    </lineage>
</organism>
<proteinExistence type="predicted"/>
<dbReference type="Proteomes" id="UP000594638">
    <property type="component" value="Unassembled WGS sequence"/>
</dbReference>